<name>A0ABV9QCN0_9BURK</name>
<keyword evidence="2" id="KW-0902">Two-component regulatory system</keyword>
<dbReference type="EMBL" id="JBHSHJ010000005">
    <property type="protein sequence ID" value="MFC4788943.1"/>
    <property type="molecule type" value="Genomic_DNA"/>
</dbReference>
<dbReference type="PROSITE" id="PS50110">
    <property type="entry name" value="RESPONSE_REGULATORY"/>
    <property type="match status" value="1"/>
</dbReference>
<dbReference type="InterPro" id="IPR036388">
    <property type="entry name" value="WH-like_DNA-bd_sf"/>
</dbReference>
<evidence type="ECO:0000313" key="11">
    <source>
        <dbReference type="Proteomes" id="UP001596001"/>
    </source>
</evidence>
<evidence type="ECO:0000256" key="5">
    <source>
        <dbReference type="ARBA" id="ARBA00023163"/>
    </source>
</evidence>
<feature type="domain" description="Response regulatory" evidence="8">
    <location>
        <begin position="8"/>
        <end position="122"/>
    </location>
</feature>
<dbReference type="Gene3D" id="1.10.10.10">
    <property type="entry name" value="Winged helix-like DNA-binding domain superfamily/Winged helix DNA-binding domain"/>
    <property type="match status" value="1"/>
</dbReference>
<dbReference type="InterPro" id="IPR001867">
    <property type="entry name" value="OmpR/PhoB-type_DNA-bd"/>
</dbReference>
<sequence length="233" mass="25993">MPIDSKVHIIVVEDHDIVRDELVAFLTRPEWNVRGVDCGENLDIALHQHPANIVIVDLNLPGEDGLSIAQRLRIGIPDIGIVLLTARVLPMDKIAGYQSGADVYLTKPTNIGELEAVVINLTRRIKQWTHNNLQLNMSKLTLGFSMETPIGLTLTEANLLYELALAPKQCIDTEILLHHLDSQHKTHLSRDNLPVIISRLRTKISDGLSIANPIKAVRNYGYKLTTKITLQES</sequence>
<dbReference type="SUPFAM" id="SSF46894">
    <property type="entry name" value="C-terminal effector domain of the bipartite response regulators"/>
    <property type="match status" value="1"/>
</dbReference>
<dbReference type="SMART" id="SM00448">
    <property type="entry name" value="REC"/>
    <property type="match status" value="1"/>
</dbReference>
<dbReference type="InterPro" id="IPR011006">
    <property type="entry name" value="CheY-like_superfamily"/>
</dbReference>
<keyword evidence="1 6" id="KW-0597">Phosphoprotein</keyword>
<evidence type="ECO:0000256" key="7">
    <source>
        <dbReference type="PROSITE-ProRule" id="PRU01091"/>
    </source>
</evidence>
<dbReference type="Pfam" id="PF00486">
    <property type="entry name" value="Trans_reg_C"/>
    <property type="match status" value="1"/>
</dbReference>
<reference evidence="11" key="1">
    <citation type="journal article" date="2019" name="Int. J. Syst. Evol. Microbiol.">
        <title>The Global Catalogue of Microorganisms (GCM) 10K type strain sequencing project: providing services to taxonomists for standard genome sequencing and annotation.</title>
        <authorList>
            <consortium name="The Broad Institute Genomics Platform"/>
            <consortium name="The Broad Institute Genome Sequencing Center for Infectious Disease"/>
            <person name="Wu L."/>
            <person name="Ma J."/>
        </authorList>
    </citation>
    <scope>NUCLEOTIDE SEQUENCE [LARGE SCALE GENOMIC DNA]</scope>
    <source>
        <strain evidence="11">CCUG 49452</strain>
    </source>
</reference>
<dbReference type="Proteomes" id="UP001596001">
    <property type="component" value="Unassembled WGS sequence"/>
</dbReference>
<evidence type="ECO:0000256" key="2">
    <source>
        <dbReference type="ARBA" id="ARBA00023012"/>
    </source>
</evidence>
<keyword evidence="5" id="KW-0804">Transcription</keyword>
<dbReference type="InterPro" id="IPR039420">
    <property type="entry name" value="WalR-like"/>
</dbReference>
<proteinExistence type="predicted"/>
<evidence type="ECO:0000259" key="9">
    <source>
        <dbReference type="PROSITE" id="PS51755"/>
    </source>
</evidence>
<keyword evidence="3" id="KW-0805">Transcription regulation</keyword>
<evidence type="ECO:0000259" key="8">
    <source>
        <dbReference type="PROSITE" id="PS50110"/>
    </source>
</evidence>
<dbReference type="Gene3D" id="6.10.250.690">
    <property type="match status" value="1"/>
</dbReference>
<dbReference type="PANTHER" id="PTHR48111:SF1">
    <property type="entry name" value="TWO-COMPONENT RESPONSE REGULATOR ORR33"/>
    <property type="match status" value="1"/>
</dbReference>
<protein>
    <submittedName>
        <fullName evidence="10">Response regulator transcription factor</fullName>
    </submittedName>
</protein>
<evidence type="ECO:0000256" key="4">
    <source>
        <dbReference type="ARBA" id="ARBA00023125"/>
    </source>
</evidence>
<evidence type="ECO:0000256" key="1">
    <source>
        <dbReference type="ARBA" id="ARBA00022553"/>
    </source>
</evidence>
<keyword evidence="11" id="KW-1185">Reference proteome</keyword>
<organism evidence="10 11">
    <name type="scientific">Giesbergeria sinuosa</name>
    <dbReference type="NCBI Taxonomy" id="80883"/>
    <lineage>
        <taxon>Bacteria</taxon>
        <taxon>Pseudomonadati</taxon>
        <taxon>Pseudomonadota</taxon>
        <taxon>Betaproteobacteria</taxon>
        <taxon>Burkholderiales</taxon>
        <taxon>Comamonadaceae</taxon>
        <taxon>Giesbergeria</taxon>
    </lineage>
</organism>
<accession>A0ABV9QCN0</accession>
<feature type="domain" description="OmpR/PhoB-type" evidence="9">
    <location>
        <begin position="125"/>
        <end position="226"/>
    </location>
</feature>
<evidence type="ECO:0000313" key="10">
    <source>
        <dbReference type="EMBL" id="MFC4788943.1"/>
    </source>
</evidence>
<feature type="modified residue" description="4-aspartylphosphate" evidence="6">
    <location>
        <position position="57"/>
    </location>
</feature>
<dbReference type="Pfam" id="PF00072">
    <property type="entry name" value="Response_reg"/>
    <property type="match status" value="1"/>
</dbReference>
<dbReference type="PROSITE" id="PS51755">
    <property type="entry name" value="OMPR_PHOB"/>
    <property type="match status" value="1"/>
</dbReference>
<evidence type="ECO:0000256" key="6">
    <source>
        <dbReference type="PROSITE-ProRule" id="PRU00169"/>
    </source>
</evidence>
<dbReference type="RefSeq" id="WP_382431857.1">
    <property type="nucleotide sequence ID" value="NZ_JBHSHJ010000005.1"/>
</dbReference>
<dbReference type="InterPro" id="IPR001789">
    <property type="entry name" value="Sig_transdc_resp-reg_receiver"/>
</dbReference>
<dbReference type="PANTHER" id="PTHR48111">
    <property type="entry name" value="REGULATOR OF RPOS"/>
    <property type="match status" value="1"/>
</dbReference>
<comment type="caution">
    <text evidence="10">The sequence shown here is derived from an EMBL/GenBank/DDBJ whole genome shotgun (WGS) entry which is preliminary data.</text>
</comment>
<gene>
    <name evidence="10" type="ORF">ACFO6X_08115</name>
</gene>
<dbReference type="InterPro" id="IPR016032">
    <property type="entry name" value="Sig_transdc_resp-reg_C-effctor"/>
</dbReference>
<keyword evidence="4 7" id="KW-0238">DNA-binding</keyword>
<evidence type="ECO:0000256" key="3">
    <source>
        <dbReference type="ARBA" id="ARBA00023015"/>
    </source>
</evidence>
<dbReference type="SMART" id="SM00862">
    <property type="entry name" value="Trans_reg_C"/>
    <property type="match status" value="1"/>
</dbReference>
<dbReference type="SUPFAM" id="SSF52172">
    <property type="entry name" value="CheY-like"/>
    <property type="match status" value="1"/>
</dbReference>
<feature type="DNA-binding region" description="OmpR/PhoB-type" evidence="7">
    <location>
        <begin position="125"/>
        <end position="226"/>
    </location>
</feature>
<dbReference type="Gene3D" id="3.40.50.2300">
    <property type="match status" value="1"/>
</dbReference>